<dbReference type="AlphaFoldDB" id="A0A1F6GZY5"/>
<name>A0A1F6GZY5_9PROT</name>
<evidence type="ECO:0000313" key="13">
    <source>
        <dbReference type="Proteomes" id="UP000177583"/>
    </source>
</evidence>
<evidence type="ECO:0000256" key="1">
    <source>
        <dbReference type="ARBA" id="ARBA00001974"/>
    </source>
</evidence>
<dbReference type="EMBL" id="MFNF01000014">
    <property type="protein sequence ID" value="OGH03611.1"/>
    <property type="molecule type" value="Genomic_DNA"/>
</dbReference>
<accession>A0A1F6GZY5</accession>
<dbReference type="FunFam" id="1.10.540.10:FF:000001">
    <property type="entry name" value="Very long-chain-specific acyl-CoA dehydrogenase, mitochondrial"/>
    <property type="match status" value="1"/>
</dbReference>
<dbReference type="InterPro" id="IPR013786">
    <property type="entry name" value="AcylCoA_DH/ox_N"/>
</dbReference>
<dbReference type="Pfam" id="PF00441">
    <property type="entry name" value="Acyl-CoA_dh_1"/>
    <property type="match status" value="1"/>
</dbReference>
<evidence type="ECO:0000256" key="4">
    <source>
        <dbReference type="ARBA" id="ARBA00022827"/>
    </source>
</evidence>
<feature type="domain" description="Acyl-CoA dehydrogenase/oxidase N-terminal" evidence="10">
    <location>
        <begin position="28"/>
        <end position="140"/>
    </location>
</feature>
<keyword evidence="3 7" id="KW-0285">Flavoprotein</keyword>
<dbReference type="Gene3D" id="1.20.140.10">
    <property type="entry name" value="Butyryl-CoA Dehydrogenase, subunit A, domain 3"/>
    <property type="match status" value="2"/>
</dbReference>
<dbReference type="Gene3D" id="2.40.110.10">
    <property type="entry name" value="Butyryl-CoA Dehydrogenase, subunit A, domain 2"/>
    <property type="match status" value="1"/>
</dbReference>
<dbReference type="Pfam" id="PF02771">
    <property type="entry name" value="Acyl-CoA_dh_N"/>
    <property type="match status" value="1"/>
</dbReference>
<dbReference type="SUPFAM" id="SSF47203">
    <property type="entry name" value="Acyl-CoA dehydrogenase C-terminal domain-like"/>
    <property type="match status" value="1"/>
</dbReference>
<dbReference type="Pfam" id="PF21263">
    <property type="entry name" value="Acyl-CoA-dh_C"/>
    <property type="match status" value="1"/>
</dbReference>
<gene>
    <name evidence="12" type="ORF">A2557_13830</name>
</gene>
<dbReference type="PANTHER" id="PTHR43884">
    <property type="entry name" value="ACYL-COA DEHYDROGENASE"/>
    <property type="match status" value="1"/>
</dbReference>
<evidence type="ECO:0000259" key="9">
    <source>
        <dbReference type="Pfam" id="PF02770"/>
    </source>
</evidence>
<evidence type="ECO:0000259" key="8">
    <source>
        <dbReference type="Pfam" id="PF00441"/>
    </source>
</evidence>
<evidence type="ECO:0000256" key="2">
    <source>
        <dbReference type="ARBA" id="ARBA00009347"/>
    </source>
</evidence>
<dbReference type="InterPro" id="IPR009100">
    <property type="entry name" value="AcylCoA_DH/oxidase_NM_dom_sf"/>
</dbReference>
<dbReference type="SUPFAM" id="SSF56645">
    <property type="entry name" value="Acyl-CoA dehydrogenase NM domain-like"/>
    <property type="match status" value="1"/>
</dbReference>
<dbReference type="PANTHER" id="PTHR43884:SF12">
    <property type="entry name" value="ISOVALERYL-COA DEHYDROGENASE, MITOCHONDRIAL-RELATED"/>
    <property type="match status" value="1"/>
</dbReference>
<sequence>METKLLAGAEYLIRSSDPDSVFVPEDFTDEHKQIRDTTYDFVVAEVFPQLEAIDHQDFGKVKELLAKAGELGLLMTDTPEEYGGLDLDKVTSMVIAENIARTGSFSVSFTAHTGIGTLPLVYYGTAAQKEKYLGKLITGEWVAAYCLTEPGSGSDALDVASTATLEGDHYVLNGTKQFITNGGIADFFTVFVKIDKEQFTAFLVERTFPGVTIGPEEKKLGIKGSSTTQVILDNVKVPKDNLLGQIGKGHKIAFNILNIGRMKLGACVNGAAKQAILPAIEYAKERKQFGHPIAHFGAIQQKFADSMAELYASESLVYRLAGNLDQCFAGLDKKSPDHYAQQEAMLADYSAECAIAKVYCSEMLQRLVDEVLQIHGGYGFLQEYPAERFYRDERINRIYEGTNEINRLLVPGTILKKALKGQLPLQKKALAAFEALMSPSLESPDPADPFGPEKQAVENAKQIFLILAGAAVQKLMDRLQNEQEILLCAADVAIELYAMESAVLRAAKVYPKASAAKKALYKALAQVVVFSSLEKLGTAAKQGAFYIEEGDTLNLILGGIRRYTKYDASGLLAAKRLIAKETLEQGKYPL</sequence>
<evidence type="ECO:0000256" key="5">
    <source>
        <dbReference type="ARBA" id="ARBA00023002"/>
    </source>
</evidence>
<evidence type="ECO:0000256" key="3">
    <source>
        <dbReference type="ARBA" id="ARBA00022630"/>
    </source>
</evidence>
<dbReference type="Proteomes" id="UP000177583">
    <property type="component" value="Unassembled WGS sequence"/>
</dbReference>
<comment type="similarity">
    <text evidence="2 7">Belongs to the acyl-CoA dehydrogenase family.</text>
</comment>
<dbReference type="Pfam" id="PF02770">
    <property type="entry name" value="Acyl-CoA_dh_M"/>
    <property type="match status" value="1"/>
</dbReference>
<dbReference type="PROSITE" id="PS00073">
    <property type="entry name" value="ACYL_COA_DH_2"/>
    <property type="match status" value="1"/>
</dbReference>
<evidence type="ECO:0000313" key="12">
    <source>
        <dbReference type="EMBL" id="OGH03611.1"/>
    </source>
</evidence>
<protein>
    <submittedName>
        <fullName evidence="12">Acyl-CoA dehydrogenase</fullName>
    </submittedName>
</protein>
<dbReference type="FunFam" id="2.40.110.10:FF:000001">
    <property type="entry name" value="Acyl-CoA dehydrogenase, mitochondrial"/>
    <property type="match status" value="1"/>
</dbReference>
<dbReference type="InterPro" id="IPR006091">
    <property type="entry name" value="Acyl-CoA_Oxase/DH_mid-dom"/>
</dbReference>
<dbReference type="InterPro" id="IPR049426">
    <property type="entry name" value="Acyl-CoA-dh-like_C"/>
</dbReference>
<feature type="domain" description="Acyl-CoA oxidase/dehydrogenase middle" evidence="9">
    <location>
        <begin position="144"/>
        <end position="235"/>
    </location>
</feature>
<dbReference type="InterPro" id="IPR037069">
    <property type="entry name" value="AcylCoA_DH/ox_N_sf"/>
</dbReference>
<dbReference type="InterPro" id="IPR009075">
    <property type="entry name" value="AcylCo_DH/oxidase_C"/>
</dbReference>
<keyword evidence="4 7" id="KW-0274">FAD</keyword>
<dbReference type="GO" id="GO:0003995">
    <property type="term" value="F:acyl-CoA dehydrogenase activity"/>
    <property type="evidence" value="ECO:0007669"/>
    <property type="project" value="InterPro"/>
</dbReference>
<comment type="catalytic activity">
    <reaction evidence="6">
        <text>a 2,3-saturated acyl-CoA + A = a 2,3-dehydroacyl-CoA + AH2</text>
        <dbReference type="Rhea" id="RHEA:48608"/>
        <dbReference type="ChEBI" id="CHEBI:13193"/>
        <dbReference type="ChEBI" id="CHEBI:17499"/>
        <dbReference type="ChEBI" id="CHEBI:60015"/>
        <dbReference type="ChEBI" id="CHEBI:65111"/>
    </reaction>
</comment>
<feature type="domain" description="Acyl-CoA dehydrogenase/oxidase C-terminal" evidence="8">
    <location>
        <begin position="247"/>
        <end position="410"/>
    </location>
</feature>
<dbReference type="InterPro" id="IPR006089">
    <property type="entry name" value="Acyl-CoA_DH_CS"/>
</dbReference>
<dbReference type="FunFam" id="1.20.140.10:FF:000019">
    <property type="entry name" value="Acyl-CoA dehydrogenase"/>
    <property type="match status" value="1"/>
</dbReference>
<dbReference type="Gene3D" id="1.10.540.10">
    <property type="entry name" value="Acyl-CoA dehydrogenase/oxidase, N-terminal domain"/>
    <property type="match status" value="1"/>
</dbReference>
<proteinExistence type="inferred from homology"/>
<keyword evidence="5 7" id="KW-0560">Oxidoreductase</keyword>
<evidence type="ECO:0000259" key="11">
    <source>
        <dbReference type="Pfam" id="PF21263"/>
    </source>
</evidence>
<evidence type="ECO:0000256" key="7">
    <source>
        <dbReference type="RuleBase" id="RU362125"/>
    </source>
</evidence>
<organism evidence="12 13">
    <name type="scientific">Candidatus Lambdaproteobacteria bacterium RIFOXYD2_FULL_56_26</name>
    <dbReference type="NCBI Taxonomy" id="1817773"/>
    <lineage>
        <taxon>Bacteria</taxon>
        <taxon>Pseudomonadati</taxon>
        <taxon>Pseudomonadota</taxon>
        <taxon>Candidatus Lambdaproteobacteria</taxon>
    </lineage>
</organism>
<evidence type="ECO:0000256" key="6">
    <source>
        <dbReference type="ARBA" id="ARBA00052546"/>
    </source>
</evidence>
<feature type="domain" description="Acyl-CoA dehydrogenase-like C-terminal" evidence="11">
    <location>
        <begin position="459"/>
        <end position="562"/>
    </location>
</feature>
<reference evidence="12 13" key="1">
    <citation type="journal article" date="2016" name="Nat. Commun.">
        <title>Thousands of microbial genomes shed light on interconnected biogeochemical processes in an aquifer system.</title>
        <authorList>
            <person name="Anantharaman K."/>
            <person name="Brown C.T."/>
            <person name="Hug L.A."/>
            <person name="Sharon I."/>
            <person name="Castelle C.J."/>
            <person name="Probst A.J."/>
            <person name="Thomas B.C."/>
            <person name="Singh A."/>
            <person name="Wilkins M.J."/>
            <person name="Karaoz U."/>
            <person name="Brodie E.L."/>
            <person name="Williams K.H."/>
            <person name="Hubbard S.S."/>
            <person name="Banfield J.F."/>
        </authorList>
    </citation>
    <scope>NUCLEOTIDE SEQUENCE [LARGE SCALE GENOMIC DNA]</scope>
</reference>
<comment type="cofactor">
    <cofactor evidence="1 7">
        <name>FAD</name>
        <dbReference type="ChEBI" id="CHEBI:57692"/>
    </cofactor>
</comment>
<dbReference type="GO" id="GO:0050660">
    <property type="term" value="F:flavin adenine dinucleotide binding"/>
    <property type="evidence" value="ECO:0007669"/>
    <property type="project" value="InterPro"/>
</dbReference>
<comment type="caution">
    <text evidence="12">The sequence shown here is derived from an EMBL/GenBank/DDBJ whole genome shotgun (WGS) entry which is preliminary data.</text>
</comment>
<dbReference type="InterPro" id="IPR036250">
    <property type="entry name" value="AcylCo_DH-like_C"/>
</dbReference>
<evidence type="ECO:0000259" key="10">
    <source>
        <dbReference type="Pfam" id="PF02771"/>
    </source>
</evidence>
<dbReference type="InterPro" id="IPR046373">
    <property type="entry name" value="Acyl-CoA_Oxase/DH_mid-dom_sf"/>
</dbReference>